<dbReference type="SUPFAM" id="SSF53098">
    <property type="entry name" value="Ribonuclease H-like"/>
    <property type="match status" value="1"/>
</dbReference>
<organism evidence="2 3">
    <name type="scientific">Brassicogethes aeneus</name>
    <name type="common">Rape pollen beetle</name>
    <name type="synonym">Meligethes aeneus</name>
    <dbReference type="NCBI Taxonomy" id="1431903"/>
    <lineage>
        <taxon>Eukaryota</taxon>
        <taxon>Metazoa</taxon>
        <taxon>Ecdysozoa</taxon>
        <taxon>Arthropoda</taxon>
        <taxon>Hexapoda</taxon>
        <taxon>Insecta</taxon>
        <taxon>Pterygota</taxon>
        <taxon>Neoptera</taxon>
        <taxon>Endopterygota</taxon>
        <taxon>Coleoptera</taxon>
        <taxon>Polyphaga</taxon>
        <taxon>Cucujiformia</taxon>
        <taxon>Nitidulidae</taxon>
        <taxon>Meligethinae</taxon>
        <taxon>Brassicogethes</taxon>
    </lineage>
</organism>
<feature type="compositionally biased region" description="Basic and acidic residues" evidence="1">
    <location>
        <begin position="593"/>
        <end position="602"/>
    </location>
</feature>
<sequence>MAPKRMCKFTDELMKVFPFIKRTKLDSEVYCDKCRSQFSIAYGGKRDINRHIESDKHKKFLQSVASSSQMTNFFKWDEFGSNEKKLALSEAVFSFHTVAHHQSFRSMDCTTKLIQNLFEKKFACRRTKSEAIIKKVIAPLAVSELAADLESAHYISIFSDASNHKEIKLFPTLIRYFNRNTGVNVKILDFISLPGETSEMIFNSIVKILTNHKLKNKLVAYCADNANTNFGGVSRKGENNIFNRLKNELNQDLIGVGCAAHIIHNAIQTATDLLPMEIEGIVVKIYSHFYIYTDTTSELWLLFLHNQAALFSDTVKNVEGNNKTLIEIFQQVGNLKTKLNERISKEFLPLSVRKILHDLTEVGEINETWFKSQIKNFYANCLHYLENWSTHLNIAENLIWTTLTRPVEWQNVQSTLQVINKHFPQNNISENDLFDEDLPLDLEVEIDMMICNFWNIHLWNDGRFMIICAYCFRTQTNIPTPKQKPTDVEREDESQSIQTPSTERDDGLEEITYQDEQIPVDLQEISELECQQKQQHPESPHEGDSDSPKEDNACSLPTSQPPIHIQKKIKKKPRLEAPQEVNSQTRNPQGNSKGEKGEKGEIRTTSQLQQR</sequence>
<dbReference type="EMBL" id="OV121139">
    <property type="protein sequence ID" value="CAH0563076.1"/>
    <property type="molecule type" value="Genomic_DNA"/>
</dbReference>
<evidence type="ECO:0000313" key="2">
    <source>
        <dbReference type="EMBL" id="CAH0563076.1"/>
    </source>
</evidence>
<evidence type="ECO:0000256" key="1">
    <source>
        <dbReference type="SAM" id="MobiDB-lite"/>
    </source>
</evidence>
<proteinExistence type="predicted"/>
<feature type="region of interest" description="Disordered" evidence="1">
    <location>
        <begin position="529"/>
        <end position="611"/>
    </location>
</feature>
<keyword evidence="3" id="KW-1185">Reference proteome</keyword>
<name>A0A9P0BHU9_BRAAE</name>
<feature type="compositionally biased region" description="Basic and acidic residues" evidence="1">
    <location>
        <begin position="535"/>
        <end position="552"/>
    </location>
</feature>
<dbReference type="PANTHER" id="PTHR37162">
    <property type="entry name" value="HAT FAMILY DIMERISATION DOMAINCONTAINING PROTEIN-RELATED"/>
    <property type="match status" value="1"/>
</dbReference>
<dbReference type="AlphaFoldDB" id="A0A9P0BHU9"/>
<gene>
    <name evidence="2" type="ORF">MELIAE_LOCUS12062</name>
</gene>
<evidence type="ECO:0008006" key="4">
    <source>
        <dbReference type="Google" id="ProtNLM"/>
    </source>
</evidence>
<evidence type="ECO:0000313" key="3">
    <source>
        <dbReference type="Proteomes" id="UP001154078"/>
    </source>
</evidence>
<dbReference type="PANTHER" id="PTHR37162:SF10">
    <property type="entry name" value="DUF4371 DOMAIN-CONTAINING PROTEIN"/>
    <property type="match status" value="1"/>
</dbReference>
<feature type="region of interest" description="Disordered" evidence="1">
    <location>
        <begin position="479"/>
        <end position="509"/>
    </location>
</feature>
<dbReference type="OrthoDB" id="10033706at2759"/>
<dbReference type="Proteomes" id="UP001154078">
    <property type="component" value="Chromosome 8"/>
</dbReference>
<protein>
    <recommendedName>
        <fullName evidence="4">DUF4371 domain-containing protein</fullName>
    </recommendedName>
</protein>
<reference evidence="2" key="1">
    <citation type="submission" date="2021-12" db="EMBL/GenBank/DDBJ databases">
        <authorList>
            <person name="King R."/>
        </authorList>
    </citation>
    <scope>NUCLEOTIDE SEQUENCE</scope>
</reference>
<dbReference type="InterPro" id="IPR012337">
    <property type="entry name" value="RNaseH-like_sf"/>
</dbReference>
<accession>A0A9P0BHU9</accession>
<feature type="compositionally biased region" description="Polar residues" evidence="1">
    <location>
        <begin position="580"/>
        <end position="592"/>
    </location>
</feature>